<organism evidence="13 14">
    <name type="scientific">Streptohalobacillus salinus</name>
    <dbReference type="NCBI Taxonomy" id="621096"/>
    <lineage>
        <taxon>Bacteria</taxon>
        <taxon>Bacillati</taxon>
        <taxon>Bacillota</taxon>
        <taxon>Bacilli</taxon>
        <taxon>Bacillales</taxon>
        <taxon>Bacillaceae</taxon>
        <taxon>Streptohalobacillus</taxon>
    </lineage>
</organism>
<feature type="domain" description="ACT" evidence="12">
    <location>
        <begin position="203"/>
        <end position="280"/>
    </location>
</feature>
<dbReference type="PANTHER" id="PTHR21022">
    <property type="entry name" value="PREPHENATE DEHYDRATASE P PROTEIN"/>
    <property type="match status" value="1"/>
</dbReference>
<dbReference type="InterPro" id="IPR018528">
    <property type="entry name" value="Preph_deHydtase_CS"/>
</dbReference>
<dbReference type="UniPathway" id="UPA00121">
    <property type="reaction ID" value="UER00345"/>
</dbReference>
<gene>
    <name evidence="10" type="primary">pheA</name>
    <name evidence="13" type="ORF">DES38_10823</name>
</gene>
<dbReference type="FunFam" id="3.30.70.260:FF:000012">
    <property type="entry name" value="Prephenate dehydratase"/>
    <property type="match status" value="1"/>
</dbReference>
<dbReference type="RefSeq" id="WP_110251551.1">
    <property type="nucleotide sequence ID" value="NZ_QJJR01000008.1"/>
</dbReference>
<dbReference type="EC" id="4.2.1.51" evidence="2 10"/>
<feature type="site" description="Essential for prephenate dehydratase activity" evidence="9">
    <location>
        <position position="177"/>
    </location>
</feature>
<sequence length="290" mass="32742">MSDAIGYLGPKGTFTNIAVDALFKNEHSMPYQTIPACFDAVKFGHVKYAVVPLENTLEGTVNLTLDYLIASKTLKIVSEIIVPVKQHFMVHEKNADRWEQVETIYSHPHALAQCHHFLSQTMRHAKNVTYSSTGAAAQFVSEHPEHHIGAIANEQAAETYGLRIVRSNIHDLDNNHTRFVVLHKNDTALRSLHLPIRGFKTTFMIALPTDHAGALHQVLSAFSWRRINLSKIESRPMKTALGQYYFLIDIEQKMDDILVPNTIQEIEAIGCQVEVLGSYPYYSSEDQQMD</sequence>
<keyword evidence="4 10" id="KW-0028">Amino-acid biosynthesis</keyword>
<evidence type="ECO:0000259" key="12">
    <source>
        <dbReference type="PROSITE" id="PS51671"/>
    </source>
</evidence>
<dbReference type="GO" id="GO:0005737">
    <property type="term" value="C:cytoplasm"/>
    <property type="evidence" value="ECO:0007669"/>
    <property type="project" value="TreeGrafter"/>
</dbReference>
<dbReference type="Gene3D" id="3.30.70.260">
    <property type="match status" value="1"/>
</dbReference>
<dbReference type="CDD" id="cd13633">
    <property type="entry name" value="PBP2_Sa-PDT_like"/>
    <property type="match status" value="1"/>
</dbReference>
<dbReference type="Pfam" id="PF00800">
    <property type="entry name" value="PDT"/>
    <property type="match status" value="1"/>
</dbReference>
<evidence type="ECO:0000256" key="10">
    <source>
        <dbReference type="RuleBase" id="RU361254"/>
    </source>
</evidence>
<dbReference type="PROSITE" id="PS51171">
    <property type="entry name" value="PREPHENATE_DEHYDR_3"/>
    <property type="match status" value="1"/>
</dbReference>
<evidence type="ECO:0000256" key="8">
    <source>
        <dbReference type="ARBA" id="ARBA00047848"/>
    </source>
</evidence>
<dbReference type="PIRSF" id="PIRSF001500">
    <property type="entry name" value="Chor_mut_pdt_Ppr"/>
    <property type="match status" value="1"/>
</dbReference>
<comment type="caution">
    <text evidence="13">The sequence shown here is derived from an EMBL/GenBank/DDBJ whole genome shotgun (WGS) entry which is preliminary data.</text>
</comment>
<dbReference type="CDD" id="cd04905">
    <property type="entry name" value="ACT_CM-PDT"/>
    <property type="match status" value="1"/>
</dbReference>
<reference evidence="13 14" key="1">
    <citation type="submission" date="2018-05" db="EMBL/GenBank/DDBJ databases">
        <title>Genomic Encyclopedia of Type Strains, Phase IV (KMG-IV): sequencing the most valuable type-strain genomes for metagenomic binning, comparative biology and taxonomic classification.</title>
        <authorList>
            <person name="Goeker M."/>
        </authorList>
    </citation>
    <scope>NUCLEOTIDE SEQUENCE [LARGE SCALE GENOMIC DNA]</scope>
    <source>
        <strain evidence="13 14">DSM 22440</strain>
    </source>
</reference>
<dbReference type="Gene3D" id="3.40.190.10">
    <property type="entry name" value="Periplasmic binding protein-like II"/>
    <property type="match status" value="2"/>
</dbReference>
<accession>A0A2V3WA41</accession>
<dbReference type="AlphaFoldDB" id="A0A2V3WA41"/>
<evidence type="ECO:0000256" key="6">
    <source>
        <dbReference type="ARBA" id="ARBA00023222"/>
    </source>
</evidence>
<dbReference type="SUPFAM" id="SSF55021">
    <property type="entry name" value="ACT-like"/>
    <property type="match status" value="1"/>
</dbReference>
<dbReference type="SUPFAM" id="SSF53850">
    <property type="entry name" value="Periplasmic binding protein-like II"/>
    <property type="match status" value="1"/>
</dbReference>
<dbReference type="Proteomes" id="UP000247922">
    <property type="component" value="Unassembled WGS sequence"/>
</dbReference>
<dbReference type="PROSITE" id="PS00858">
    <property type="entry name" value="PREPHENATE_DEHYDR_2"/>
    <property type="match status" value="1"/>
</dbReference>
<keyword evidence="6 10" id="KW-0584">Phenylalanine biosynthesis</keyword>
<evidence type="ECO:0000313" key="14">
    <source>
        <dbReference type="Proteomes" id="UP000247922"/>
    </source>
</evidence>
<dbReference type="NCBIfam" id="NF008865">
    <property type="entry name" value="PRK11898.1"/>
    <property type="match status" value="1"/>
</dbReference>
<dbReference type="PROSITE" id="PS00857">
    <property type="entry name" value="PREPHENATE_DEHYDR_1"/>
    <property type="match status" value="1"/>
</dbReference>
<dbReference type="InterPro" id="IPR008242">
    <property type="entry name" value="Chor_mutase/pphenate_deHydtase"/>
</dbReference>
<dbReference type="PROSITE" id="PS51671">
    <property type="entry name" value="ACT"/>
    <property type="match status" value="1"/>
</dbReference>
<feature type="domain" description="Prephenate dehydratase" evidence="11">
    <location>
        <begin position="4"/>
        <end position="184"/>
    </location>
</feature>
<name>A0A2V3WA41_9BACI</name>
<keyword evidence="7 10" id="KW-0456">Lyase</keyword>
<dbReference type="InterPro" id="IPR002912">
    <property type="entry name" value="ACT_dom"/>
</dbReference>
<keyword evidence="5 10" id="KW-0057">Aromatic amino acid biosynthesis</keyword>
<proteinExistence type="predicted"/>
<dbReference type="FunFam" id="3.40.190.10:FF:000034">
    <property type="entry name" value="Chorismate mutase/prephenate dehydratase"/>
    <property type="match status" value="1"/>
</dbReference>
<evidence type="ECO:0000256" key="3">
    <source>
        <dbReference type="ARBA" id="ARBA00021872"/>
    </source>
</evidence>
<comment type="pathway">
    <text evidence="1 10">Amino-acid biosynthesis; L-phenylalanine biosynthesis; phenylpyruvate from prephenate: step 1/1.</text>
</comment>
<evidence type="ECO:0000259" key="11">
    <source>
        <dbReference type="PROSITE" id="PS51171"/>
    </source>
</evidence>
<comment type="catalytic activity">
    <reaction evidence="8 10">
        <text>prephenate + H(+) = 3-phenylpyruvate + CO2 + H2O</text>
        <dbReference type="Rhea" id="RHEA:21648"/>
        <dbReference type="ChEBI" id="CHEBI:15377"/>
        <dbReference type="ChEBI" id="CHEBI:15378"/>
        <dbReference type="ChEBI" id="CHEBI:16526"/>
        <dbReference type="ChEBI" id="CHEBI:18005"/>
        <dbReference type="ChEBI" id="CHEBI:29934"/>
        <dbReference type="EC" id="4.2.1.51"/>
    </reaction>
</comment>
<evidence type="ECO:0000256" key="4">
    <source>
        <dbReference type="ARBA" id="ARBA00022605"/>
    </source>
</evidence>
<evidence type="ECO:0000256" key="1">
    <source>
        <dbReference type="ARBA" id="ARBA00004741"/>
    </source>
</evidence>
<dbReference type="GO" id="GO:0004664">
    <property type="term" value="F:prephenate dehydratase activity"/>
    <property type="evidence" value="ECO:0007669"/>
    <property type="project" value="UniProtKB-UniRule"/>
</dbReference>
<evidence type="ECO:0000256" key="7">
    <source>
        <dbReference type="ARBA" id="ARBA00023239"/>
    </source>
</evidence>
<evidence type="ECO:0000256" key="9">
    <source>
        <dbReference type="PIRSR" id="PIRSR001500-2"/>
    </source>
</evidence>
<evidence type="ECO:0000313" key="13">
    <source>
        <dbReference type="EMBL" id="PXW90014.1"/>
    </source>
</evidence>
<evidence type="ECO:0000256" key="2">
    <source>
        <dbReference type="ARBA" id="ARBA00013147"/>
    </source>
</evidence>
<protein>
    <recommendedName>
        <fullName evidence="3 10">Prephenate dehydratase</fullName>
        <shortName evidence="10">PDT</shortName>
        <ecNumber evidence="2 10">4.2.1.51</ecNumber>
    </recommendedName>
</protein>
<dbReference type="InterPro" id="IPR001086">
    <property type="entry name" value="Preph_deHydtase"/>
</dbReference>
<dbReference type="PANTHER" id="PTHR21022:SF19">
    <property type="entry name" value="PREPHENATE DEHYDRATASE-RELATED"/>
    <property type="match status" value="1"/>
</dbReference>
<dbReference type="GO" id="GO:0009094">
    <property type="term" value="P:L-phenylalanine biosynthetic process"/>
    <property type="evidence" value="ECO:0007669"/>
    <property type="project" value="UniProtKB-UniPathway"/>
</dbReference>
<evidence type="ECO:0000256" key="5">
    <source>
        <dbReference type="ARBA" id="ARBA00023141"/>
    </source>
</evidence>
<keyword evidence="14" id="KW-1185">Reference proteome</keyword>
<dbReference type="InterPro" id="IPR045865">
    <property type="entry name" value="ACT-like_dom_sf"/>
</dbReference>
<dbReference type="FunFam" id="3.40.190.10:FF:000064">
    <property type="entry name" value="Prephenate dehydratase"/>
    <property type="match status" value="1"/>
</dbReference>
<dbReference type="EMBL" id="QJJR01000008">
    <property type="protein sequence ID" value="PXW90014.1"/>
    <property type="molecule type" value="Genomic_DNA"/>
</dbReference>
<dbReference type="OrthoDB" id="9802281at2"/>